<comment type="caution">
    <text evidence="2">The sequence shown here is derived from an EMBL/GenBank/DDBJ whole genome shotgun (WGS) entry which is preliminary data.</text>
</comment>
<sequence length="283" mass="32495">MKNLTILVVVFFATIACMSVGCTSKKTSTPSDSTVNNSITADSVEDVDSASNVIAETPMPKAADQLFDDFFFNFIANKKLQHNRIKFPLFANKFGKITHISANKWINDRFFRPQGYYTLIFDNEDQAKYAQSTDIDSVIVEKIFLKENTVKQYWFDHQEGKWMMNQIRELNFKDSYNANFLNFLKDFFKKNGEGMIKNPLSYKGADPNGEETNIISTTIAADEWNTFLPEIPNDVIYNILYGQKYKPGNKKILAFRGLANGLETDLIFHYNGKKWQLVKIIAF</sequence>
<evidence type="ECO:0000313" key="2">
    <source>
        <dbReference type="EMBL" id="KGF51428.1"/>
    </source>
</evidence>
<keyword evidence="1" id="KW-0732">Signal</keyword>
<dbReference type="OrthoDB" id="1041782at2"/>
<reference evidence="2 3" key="1">
    <citation type="submission" date="2014-07" db="EMBL/GenBank/DDBJ databases">
        <authorList>
            <person name="McCorrison J."/>
            <person name="Sanka R."/>
            <person name="Torralba M."/>
            <person name="Gillis M."/>
            <person name="Haft D.H."/>
            <person name="Methe B."/>
            <person name="Sutton G."/>
            <person name="Nelson K.E."/>
        </authorList>
    </citation>
    <scope>NUCLEOTIDE SEQUENCE [LARGE SCALE GENOMIC DNA]</scope>
    <source>
        <strain evidence="2 3">DNF00058</strain>
    </source>
</reference>
<evidence type="ECO:0000313" key="3">
    <source>
        <dbReference type="Proteomes" id="UP000029614"/>
    </source>
</evidence>
<accession>A0A096AWH4</accession>
<feature type="signal peptide" evidence="1">
    <location>
        <begin position="1"/>
        <end position="18"/>
    </location>
</feature>
<dbReference type="PROSITE" id="PS51257">
    <property type="entry name" value="PROKAR_LIPOPROTEIN"/>
    <property type="match status" value="1"/>
</dbReference>
<dbReference type="Proteomes" id="UP000029614">
    <property type="component" value="Unassembled WGS sequence"/>
</dbReference>
<dbReference type="AlphaFoldDB" id="A0A096AWH4"/>
<evidence type="ECO:0000256" key="1">
    <source>
        <dbReference type="SAM" id="SignalP"/>
    </source>
</evidence>
<organism evidence="2 3">
    <name type="scientific">Prevotella amnii DNF00058</name>
    <dbReference type="NCBI Taxonomy" id="1401066"/>
    <lineage>
        <taxon>Bacteria</taxon>
        <taxon>Pseudomonadati</taxon>
        <taxon>Bacteroidota</taxon>
        <taxon>Bacteroidia</taxon>
        <taxon>Bacteroidales</taxon>
        <taxon>Prevotellaceae</taxon>
        <taxon>Prevotella</taxon>
    </lineage>
</organism>
<evidence type="ECO:0008006" key="4">
    <source>
        <dbReference type="Google" id="ProtNLM"/>
    </source>
</evidence>
<protein>
    <recommendedName>
        <fullName evidence="4">DUF4348 domain-containing protein</fullName>
    </recommendedName>
</protein>
<feature type="chain" id="PRO_5001915666" description="DUF4348 domain-containing protein" evidence="1">
    <location>
        <begin position="19"/>
        <end position="283"/>
    </location>
</feature>
<dbReference type="Pfam" id="PF14254">
    <property type="entry name" value="DUF4348"/>
    <property type="match status" value="1"/>
</dbReference>
<dbReference type="InterPro" id="IPR025590">
    <property type="entry name" value="DUF4348"/>
</dbReference>
<gene>
    <name evidence="2" type="ORF">HMPREF9302_07455</name>
</gene>
<dbReference type="EMBL" id="JRNU01000038">
    <property type="protein sequence ID" value="KGF51428.1"/>
    <property type="molecule type" value="Genomic_DNA"/>
</dbReference>
<dbReference type="RefSeq" id="WP_036856196.1">
    <property type="nucleotide sequence ID" value="NZ_JRNU01000038.1"/>
</dbReference>
<proteinExistence type="predicted"/>
<keyword evidence="3" id="KW-1185">Reference proteome</keyword>
<name>A0A096AWH4_9BACT</name>